<feature type="compositionally biased region" description="Basic and acidic residues" evidence="1">
    <location>
        <begin position="584"/>
        <end position="596"/>
    </location>
</feature>
<feature type="region of interest" description="Disordered" evidence="1">
    <location>
        <begin position="286"/>
        <end position="305"/>
    </location>
</feature>
<feature type="compositionally biased region" description="Low complexity" evidence="1">
    <location>
        <begin position="1366"/>
        <end position="1375"/>
    </location>
</feature>
<reference evidence="7" key="1">
    <citation type="submission" date="2025-08" db="UniProtKB">
        <authorList>
            <consortium name="RefSeq"/>
        </authorList>
    </citation>
    <scope>IDENTIFICATION</scope>
    <source>
        <tissue evidence="7">Whole organism</tissue>
    </source>
</reference>
<feature type="domain" description="WW" evidence="2">
    <location>
        <begin position="554"/>
        <end position="587"/>
    </location>
</feature>
<dbReference type="Pfam" id="PF00397">
    <property type="entry name" value="WW"/>
    <property type="match status" value="1"/>
</dbReference>
<accession>A0A979FN21</accession>
<keyword evidence="6" id="KW-1185">Reference proteome</keyword>
<dbReference type="SUPFAM" id="SSF47031">
    <property type="entry name" value="Second domain of FERM"/>
    <property type="match status" value="1"/>
</dbReference>
<proteinExistence type="predicted"/>
<dbReference type="KEGG" id="hazt:108677304"/>
<dbReference type="InterPro" id="IPR029071">
    <property type="entry name" value="Ubiquitin-like_domsf"/>
</dbReference>
<dbReference type="SUPFAM" id="SSF51045">
    <property type="entry name" value="WW domain"/>
    <property type="match status" value="1"/>
</dbReference>
<feature type="region of interest" description="Disordered" evidence="1">
    <location>
        <begin position="177"/>
        <end position="236"/>
    </location>
</feature>
<feature type="compositionally biased region" description="Low complexity" evidence="1">
    <location>
        <begin position="1805"/>
        <end position="1817"/>
    </location>
</feature>
<dbReference type="Gene3D" id="1.20.80.10">
    <property type="match status" value="1"/>
</dbReference>
<dbReference type="PROSITE" id="PS01159">
    <property type="entry name" value="WW_DOMAIN_1"/>
    <property type="match status" value="1"/>
</dbReference>
<feature type="compositionally biased region" description="Low complexity" evidence="1">
    <location>
        <begin position="1630"/>
        <end position="1641"/>
    </location>
</feature>
<dbReference type="FunFam" id="2.30.42.10:FF:000053">
    <property type="entry name" value="FERM and PDZ domain-containing protein 4"/>
    <property type="match status" value="1"/>
</dbReference>
<feature type="region of interest" description="Disordered" evidence="1">
    <location>
        <begin position="1266"/>
        <end position="1298"/>
    </location>
</feature>
<feature type="compositionally biased region" description="Low complexity" evidence="1">
    <location>
        <begin position="2080"/>
        <end position="2091"/>
    </location>
</feature>
<feature type="compositionally biased region" description="Polar residues" evidence="1">
    <location>
        <begin position="2070"/>
        <end position="2079"/>
    </location>
</feature>
<feature type="compositionally biased region" description="Polar residues" evidence="1">
    <location>
        <begin position="1825"/>
        <end position="1839"/>
    </location>
</feature>
<protein>
    <submittedName>
        <fullName evidence="7">Uncharacterized protein LOC108677304</fullName>
    </submittedName>
</protein>
<dbReference type="GO" id="GO:0071944">
    <property type="term" value="C:cell periphery"/>
    <property type="evidence" value="ECO:0007669"/>
    <property type="project" value="UniProtKB-ARBA"/>
</dbReference>
<name>A0A979FN21_HYAAZ</name>
<feature type="compositionally biased region" description="Low complexity" evidence="1">
    <location>
        <begin position="2004"/>
        <end position="2019"/>
    </location>
</feature>
<dbReference type="PROSITE" id="PS50106">
    <property type="entry name" value="PDZ"/>
    <property type="match status" value="1"/>
</dbReference>
<dbReference type="SMART" id="SM00295">
    <property type="entry name" value="B41"/>
    <property type="match status" value="1"/>
</dbReference>
<dbReference type="InterPro" id="IPR019748">
    <property type="entry name" value="FERM_central"/>
</dbReference>
<feature type="region of interest" description="Disordered" evidence="1">
    <location>
        <begin position="1630"/>
        <end position="1686"/>
    </location>
</feature>
<dbReference type="InterPro" id="IPR035963">
    <property type="entry name" value="FERM_2"/>
</dbReference>
<dbReference type="GO" id="GO:0048731">
    <property type="term" value="P:system development"/>
    <property type="evidence" value="ECO:0007669"/>
    <property type="project" value="UniProtKB-ARBA"/>
</dbReference>
<dbReference type="Pfam" id="PF00595">
    <property type="entry name" value="PDZ"/>
    <property type="match status" value="1"/>
</dbReference>
<dbReference type="PANTHER" id="PTHR46221:SF3">
    <property type="entry name" value="FERM AND PDZ DOMAIN-CONTAINING PROTEIN 4"/>
    <property type="match status" value="1"/>
</dbReference>
<feature type="compositionally biased region" description="Polar residues" evidence="1">
    <location>
        <begin position="1908"/>
        <end position="1920"/>
    </location>
</feature>
<evidence type="ECO:0000259" key="4">
    <source>
        <dbReference type="PROSITE" id="PS50106"/>
    </source>
</evidence>
<dbReference type="SUPFAM" id="SSF54236">
    <property type="entry name" value="Ubiquitin-like"/>
    <property type="match status" value="1"/>
</dbReference>
<feature type="compositionally biased region" description="Polar residues" evidence="1">
    <location>
        <begin position="1975"/>
        <end position="1986"/>
    </location>
</feature>
<feature type="domain" description="Ras-associating" evidence="5">
    <location>
        <begin position="735"/>
        <end position="797"/>
    </location>
</feature>
<feature type="compositionally biased region" description="Pro residues" evidence="1">
    <location>
        <begin position="1994"/>
        <end position="2003"/>
    </location>
</feature>
<feature type="compositionally biased region" description="Low complexity" evidence="1">
    <location>
        <begin position="1267"/>
        <end position="1282"/>
    </location>
</feature>
<feature type="compositionally biased region" description="Low complexity" evidence="1">
    <location>
        <begin position="1321"/>
        <end position="1350"/>
    </location>
</feature>
<dbReference type="InterPro" id="IPR001202">
    <property type="entry name" value="WW_dom"/>
</dbReference>
<dbReference type="SUPFAM" id="SSF50156">
    <property type="entry name" value="PDZ domain-like"/>
    <property type="match status" value="1"/>
</dbReference>
<evidence type="ECO:0000256" key="1">
    <source>
        <dbReference type="SAM" id="MobiDB-lite"/>
    </source>
</evidence>
<evidence type="ECO:0000259" key="2">
    <source>
        <dbReference type="PROSITE" id="PS50020"/>
    </source>
</evidence>
<dbReference type="GO" id="GO:0007165">
    <property type="term" value="P:signal transduction"/>
    <property type="evidence" value="ECO:0007669"/>
    <property type="project" value="InterPro"/>
</dbReference>
<feature type="region of interest" description="Disordered" evidence="1">
    <location>
        <begin position="1320"/>
        <end position="1413"/>
    </location>
</feature>
<feature type="domain" description="PDZ" evidence="4">
    <location>
        <begin position="599"/>
        <end position="676"/>
    </location>
</feature>
<evidence type="ECO:0000313" key="7">
    <source>
        <dbReference type="RefSeq" id="XP_047737902.1"/>
    </source>
</evidence>
<feature type="compositionally biased region" description="Polar residues" evidence="1">
    <location>
        <begin position="2041"/>
        <end position="2060"/>
    </location>
</feature>
<dbReference type="InterPro" id="IPR001478">
    <property type="entry name" value="PDZ"/>
</dbReference>
<feature type="compositionally biased region" description="Polar residues" evidence="1">
    <location>
        <begin position="1664"/>
        <end position="1685"/>
    </location>
</feature>
<feature type="compositionally biased region" description="Low complexity" evidence="1">
    <location>
        <begin position="1856"/>
        <end position="1879"/>
    </location>
</feature>
<dbReference type="PROSITE" id="PS50200">
    <property type="entry name" value="RA"/>
    <property type="match status" value="1"/>
</dbReference>
<dbReference type="InterPro" id="IPR000159">
    <property type="entry name" value="RA_dom"/>
</dbReference>
<dbReference type="OrthoDB" id="5859304at2759"/>
<dbReference type="Pfam" id="PF21989">
    <property type="entry name" value="RA_2"/>
    <property type="match status" value="1"/>
</dbReference>
<evidence type="ECO:0000259" key="5">
    <source>
        <dbReference type="PROSITE" id="PS50200"/>
    </source>
</evidence>
<dbReference type="InterPro" id="IPR014352">
    <property type="entry name" value="FERM/acyl-CoA-bd_prot_sf"/>
</dbReference>
<dbReference type="InterPro" id="IPR036034">
    <property type="entry name" value="PDZ_sf"/>
</dbReference>
<dbReference type="PROSITE" id="PS50020">
    <property type="entry name" value="WW_DOMAIN_2"/>
    <property type="match status" value="1"/>
</dbReference>
<dbReference type="InterPro" id="IPR019749">
    <property type="entry name" value="Band_41_domain"/>
</dbReference>
<feature type="compositionally biased region" description="Polar residues" evidence="1">
    <location>
        <begin position="226"/>
        <end position="236"/>
    </location>
</feature>
<feature type="domain" description="FERM" evidence="3">
    <location>
        <begin position="734"/>
        <end position="1045"/>
    </location>
</feature>
<dbReference type="InterPro" id="IPR036020">
    <property type="entry name" value="WW_dom_sf"/>
</dbReference>
<feature type="region of interest" description="Disordered" evidence="1">
    <location>
        <begin position="582"/>
        <end position="602"/>
    </location>
</feature>
<evidence type="ECO:0000259" key="3">
    <source>
        <dbReference type="PROSITE" id="PS50057"/>
    </source>
</evidence>
<dbReference type="Proteomes" id="UP000694843">
    <property type="component" value="Unplaced"/>
</dbReference>
<evidence type="ECO:0000313" key="6">
    <source>
        <dbReference type="Proteomes" id="UP000694843"/>
    </source>
</evidence>
<feature type="compositionally biased region" description="Polar residues" evidence="1">
    <location>
        <begin position="1707"/>
        <end position="1719"/>
    </location>
</feature>
<gene>
    <name evidence="7" type="primary">LOC108677304</name>
</gene>
<dbReference type="Gene3D" id="1.20.1420.10">
    <property type="entry name" value="Talin, central domain"/>
    <property type="match status" value="1"/>
</dbReference>
<dbReference type="SMART" id="SM00456">
    <property type="entry name" value="WW"/>
    <property type="match status" value="1"/>
</dbReference>
<dbReference type="GO" id="GO:0009887">
    <property type="term" value="P:animal organ morphogenesis"/>
    <property type="evidence" value="ECO:0007669"/>
    <property type="project" value="UniProtKB-ARBA"/>
</dbReference>
<dbReference type="PANTHER" id="PTHR46221">
    <property type="entry name" value="FERM AND PDZ DOMAIN-CONTAINING PROTEIN FAMILY MEMBER"/>
    <property type="match status" value="1"/>
</dbReference>
<organism evidence="6 7">
    <name type="scientific">Hyalella azteca</name>
    <name type="common">Amphipod</name>
    <dbReference type="NCBI Taxonomy" id="294128"/>
    <lineage>
        <taxon>Eukaryota</taxon>
        <taxon>Metazoa</taxon>
        <taxon>Ecdysozoa</taxon>
        <taxon>Arthropoda</taxon>
        <taxon>Crustacea</taxon>
        <taxon>Multicrustacea</taxon>
        <taxon>Malacostraca</taxon>
        <taxon>Eumalacostraca</taxon>
        <taxon>Peracarida</taxon>
        <taxon>Amphipoda</taxon>
        <taxon>Senticaudata</taxon>
        <taxon>Talitrida</taxon>
        <taxon>Talitroidea</taxon>
        <taxon>Hyalellidae</taxon>
        <taxon>Hyalella</taxon>
    </lineage>
</organism>
<feature type="compositionally biased region" description="Polar residues" evidence="1">
    <location>
        <begin position="1735"/>
        <end position="1771"/>
    </location>
</feature>
<dbReference type="PROSITE" id="PS50057">
    <property type="entry name" value="FERM_3"/>
    <property type="match status" value="1"/>
</dbReference>
<dbReference type="SMART" id="SM00228">
    <property type="entry name" value="PDZ"/>
    <property type="match status" value="1"/>
</dbReference>
<dbReference type="OMA" id="RGSVYHQ"/>
<dbReference type="Gene3D" id="2.20.70.10">
    <property type="match status" value="1"/>
</dbReference>
<dbReference type="RefSeq" id="XP_047737902.1">
    <property type="nucleotide sequence ID" value="XM_047881946.1"/>
</dbReference>
<dbReference type="Pfam" id="PF00373">
    <property type="entry name" value="FERM_M"/>
    <property type="match status" value="1"/>
</dbReference>
<feature type="compositionally biased region" description="Basic and acidic residues" evidence="1">
    <location>
        <begin position="1942"/>
        <end position="1954"/>
    </location>
</feature>
<dbReference type="CDD" id="cd00201">
    <property type="entry name" value="WW"/>
    <property type="match status" value="1"/>
</dbReference>
<dbReference type="InterPro" id="IPR000299">
    <property type="entry name" value="FERM_domain"/>
</dbReference>
<dbReference type="CDD" id="cd06769">
    <property type="entry name" value="PDZ_FRMPD1_3_4-like"/>
    <property type="match status" value="1"/>
</dbReference>
<feature type="region of interest" description="Disordered" evidence="1">
    <location>
        <begin position="1707"/>
        <end position="2119"/>
    </location>
</feature>
<feature type="compositionally biased region" description="Polar residues" evidence="1">
    <location>
        <begin position="1390"/>
        <end position="1406"/>
    </location>
</feature>
<dbReference type="Gene3D" id="2.30.42.10">
    <property type="match status" value="1"/>
</dbReference>
<dbReference type="Gene3D" id="3.10.20.90">
    <property type="entry name" value="Phosphatidylinositol 3-kinase Catalytic Subunit, Chain A, domain 1"/>
    <property type="match status" value="1"/>
</dbReference>
<sequence>MRLFGIMGNKNVHSKCKCSTNKSQDRCSSPKMSPLSNLEAIDSSADSDRASCFLASGHDVAAVQDNVEDVPTSSHSISKDQRILMNAEESGDCYAKDNTCYVPSSVIENEAAATVDETENSVEILSVTNLTASHNPHRIHPSRAVPVISCSSTRPTASSGNSSKLSSFFVRRSQSLSLHRPSQVTPEKPFARPSSPSLQHGREAAPCPSDAANRPLAPSHVLPPHGQSSCSGQRSAKNGDCNFSEISCAASTVHENLSEADSCNATSDNESSRRNSSLVPLWVTSDQENNGMDHNDAVDSGLGDAKTDSVVSKTVEVIAGEYVNNSSNNQRGSASLSLYSAKNKRPLVLPLQHSLNDPSSLSINSSTAYQPSLYPAADPCKQFHSRTLGKRIVGCNQRLTAGQYNSLATRGHFGRSTRVQPPCVNLNSPESKFEVRPSIIGDLSGKSQTISNRNDINTYENFNSHIMRRTLNHNQQNSVTSGRQFLSFGKQSTSGTRKITPASSIGKIQEQTAVQSSSWIVPTKQYTNVVHCQSHAAGTSSWLPPLENWRCGGAVLPYGWEEATDKHGKTYFINHLNKTTTYSDPRKDDPLEEPPKPRTVTLSRHQDMGFGFVAGSEKPVIVRFVTEGGPSEDLLLPGDQILEINGEDVKKAPRDHVIQLVRSCKETVTLTVTQPPLDNSARKSALLSAAKKQRLKSNPSRVRFAESVHINGTVGTAEVPNLSSSESTTPFMPNVLKVFLENGQTKSFKYDSSTTVGDVLDSLHQKLGIKCPGYFSLVVEHVKSLRRNKLTILDPAETLTRVRGSVYHQVRGSVYHQVRGSVYHQVRGSVYHQCCNDVVQERFSPELKSDVALRLAALHIQQHSITNGVASSKISVKTVEREFGLERFLPPSLLDGMRRKELRKLLSHLLKVQAGAAASAGQKNVPALQPKLHYLKIIGELPSYGAKCFSGCVMEANQESVILISPRFGISQITGIRNAMPEALCDIDQITGLVVSREEDNISLKVDIALKDPDKEKLSVTLEERDAEELVLVLRGYYALLAEKALPVQHLRDQFCPDQAPPYHAKHRVQTSAWSYATTSDDVSSAADDTRGEVPDRIVDLSVAPPYQKPPPGYKVQIPVKQIIFLCLCVAPPYQKPPPGYKVPNGVIPGLCLDDNSSATFKSELDSNMNKTNSVYDNTSDVGTIVGSGIPSRSTGIAMNNSGTHSSGTNISGINGTTLTATCGYTATARGGALDPGTKKVLFSRCDGDTLFEARNAGAEMTRRVAELQQQASEAEAAASDGETTDAESVRSDGNQYGRLKHSDSLLLLTQGQKLIEDSQEYSVQQHNQQQQQQRGSGSDSDSMSTPSHSPAHRPGAISVNQNFNSSPAAQTASPTPSPAELSSRKTSDASRPSSGDIKTSFSSFGLHSPDNLPITAQARQDDLRSLIRKLEDNSGLPYTFAEGTLYLDPDIIDLTMIPPPITPDEDGAPKLLPVSQISTPPTPFADRQTLEKELLALEKSSSSALPSVYQLQKTRAAQLAAAAHEAVGSGYDLSAFIIPPPPASNGNNRSSDIIKRLYEAKAGIIRVVGDDGLLGGSRETEKDLDVTEVLPNTKMCSTLPSGKVASLQKHFEAQKQWSTLSRGQINVNVGSVNSDNSLSVTTPNVSLNNGYRIAGNPRKMSEKQLSPADSSGYDSLRSENSNPPSELDVRLAQALEENDQMFKTFNSSKRSQNEQNHSPNEKASESISPSVSSRIRNFNSNITGSSCQRLASLPRQQSFPNTGRSDVESTPPSPPPRLPVTGLKSPISPPPSASASYRTNRDQSFSSSYNSLSKSASHGDIARSSPSVNGRSDGSVSSEDLRQARALNGSPSKQSVRSSNDSLTSSSSLVTVKSASLKSLEDEPPPELPPRNTASRPSAMKPPLPRSVSQDNPRPQPLNSKSGRSPSPRRRMLHVSGSSRTKSDADGAGKEELTPPALPSRSTRPAPPRPDQLTCASNGTSTRSLPPSQSPGYKPPVPPPSLTSPVSTTTVASPTSTSADRNSPTKLNPFLNRPLPPISSPNRIENGSSNRVLSVNGSKPDSPVLRNGVNDTNGPLQTSSPKLSPKSKLSNGKLVSNSNDLDDSLDSGSFDQDSLDESEDIEAMAPASREAFKQVTSVVLSSIKSLTKLAAICAEAQKTGNAQKNESKFQAAKDVLTSESRQFVTASKLFVKSATESEETLLQCLSNCVTLLQRMVEVTQQVVQHTATPLQTQNVVVKVRDVSSTYHTTVRAALAASGRGLDHPSMNSLMTHATNLAGVLTALMRTLRVFSPS</sequence>
<dbReference type="GeneID" id="108677304"/>